<dbReference type="STRING" id="221109.gene:10733926"/>
<dbReference type="InterPro" id="IPR008326">
    <property type="entry name" value="PdhI-like"/>
</dbReference>
<dbReference type="PhylomeDB" id="Q8EQL1"/>
<accession>Q8EQL1</accession>
<dbReference type="RefSeq" id="WP_011066087.1">
    <property type="nucleotide sequence ID" value="NC_004193.1"/>
</dbReference>
<protein>
    <submittedName>
        <fullName evidence="2">Hypothetical conserved protein</fullName>
    </submittedName>
</protein>
<reference evidence="2 3" key="1">
    <citation type="journal article" date="2001" name="FEMS Microbiol. Lett.">
        <title>Oceanobacillus iheyensis gen. nov., sp. nov., a deep-sea extremely halotolerant and alkaliphilic species isolated from a depth of 1050 m on the Iheya Ridge.</title>
        <authorList>
            <person name="Lu J."/>
            <person name="Nogi Y."/>
            <person name="Takami H."/>
        </authorList>
    </citation>
    <scope>NUCLEOTIDE SEQUENCE [LARGE SCALE GENOMIC DNA]</scope>
    <source>
        <strain evidence="3">DSM 14371 / CIP 107618 / JCM 11309 / KCTC 3954 / HTE831</strain>
    </source>
</reference>
<evidence type="ECO:0000256" key="1">
    <source>
        <dbReference type="ARBA" id="ARBA00006718"/>
    </source>
</evidence>
<evidence type="ECO:0000313" key="2">
    <source>
        <dbReference type="EMBL" id="BAC13642.1"/>
    </source>
</evidence>
<keyword evidence="3" id="KW-1185">Reference proteome</keyword>
<comment type="similarity">
    <text evidence="1">Belongs to the HesB/IscA family.</text>
</comment>
<dbReference type="PIRSF" id="PIRSF034852">
    <property type="entry name" value="UCP034852"/>
    <property type="match status" value="1"/>
</dbReference>
<dbReference type="InterPro" id="IPR035903">
    <property type="entry name" value="HesB-like_dom_sf"/>
</dbReference>
<dbReference type="OrthoDB" id="1645729at2"/>
<organism evidence="2 3">
    <name type="scientific">Oceanobacillus iheyensis (strain DSM 14371 / CIP 107618 / JCM 11309 / KCTC 3954 / HTE831)</name>
    <dbReference type="NCBI Taxonomy" id="221109"/>
    <lineage>
        <taxon>Bacteria</taxon>
        <taxon>Bacillati</taxon>
        <taxon>Bacillota</taxon>
        <taxon>Bacilli</taxon>
        <taxon>Bacillales</taxon>
        <taxon>Bacillaceae</taxon>
        <taxon>Oceanobacillus</taxon>
    </lineage>
</organism>
<gene>
    <name evidence="2" type="ordered locus">OB1686</name>
</gene>
<name>Q8EQL1_OCEIH</name>
<dbReference type="eggNOG" id="COG4841">
    <property type="taxonomic scope" value="Bacteria"/>
</dbReference>
<dbReference type="AlphaFoldDB" id="Q8EQL1"/>
<dbReference type="EMBL" id="BA000028">
    <property type="protein sequence ID" value="BAC13642.1"/>
    <property type="molecule type" value="Genomic_DNA"/>
</dbReference>
<proteinExistence type="inferred from homology"/>
<sequence>MKINVTEEAASWYKEELNLTKESSLRFFVRYGGVGGRISGFSLGVKEESPIHAHASTTVDDIQFFVEETDAWYFEDSDLSVSFDTKHGEPKIEYSEA</sequence>
<dbReference type="Proteomes" id="UP000000822">
    <property type="component" value="Chromosome"/>
</dbReference>
<reference evidence="2 3" key="2">
    <citation type="journal article" date="2002" name="Nucleic Acids Res.">
        <title>Genome sequence of Oceanobacillus iheyensis isolated from the Iheya Ridge and its unexpected adaptive capabilities to extreme environments.</title>
        <authorList>
            <person name="Takami H."/>
            <person name="Takaki Y."/>
            <person name="Uchiyama I."/>
        </authorList>
    </citation>
    <scope>NUCLEOTIDE SEQUENCE [LARGE SCALE GENOMIC DNA]</scope>
    <source>
        <strain evidence="3">DSM 14371 / CIP 107618 / JCM 11309 / KCTC 3954 / HTE831</strain>
    </source>
</reference>
<dbReference type="SUPFAM" id="SSF89360">
    <property type="entry name" value="HesB-like domain"/>
    <property type="match status" value="1"/>
</dbReference>
<evidence type="ECO:0000313" key="3">
    <source>
        <dbReference type="Proteomes" id="UP000000822"/>
    </source>
</evidence>
<dbReference type="HOGENOM" id="CLU_163967_2_1_9"/>
<dbReference type="KEGG" id="oih:OB1686"/>